<keyword evidence="1 3" id="KW-0378">Hydrolase</keyword>
<dbReference type="InterPro" id="IPR050266">
    <property type="entry name" value="AB_hydrolase_sf"/>
</dbReference>
<dbReference type="Pfam" id="PF00561">
    <property type="entry name" value="Abhydrolase_1"/>
    <property type="match status" value="1"/>
</dbReference>
<accession>A0ABY4WFG3</accession>
<dbReference type="RefSeq" id="WP_251872963.1">
    <property type="nucleotide sequence ID" value="NZ_CP098755.1"/>
</dbReference>
<dbReference type="InterPro" id="IPR029058">
    <property type="entry name" value="AB_hydrolase_fold"/>
</dbReference>
<organism evidence="3 4">
    <name type="scientific">Brevibacillus ruminantium</name>
    <dbReference type="NCBI Taxonomy" id="2950604"/>
    <lineage>
        <taxon>Bacteria</taxon>
        <taxon>Bacillati</taxon>
        <taxon>Bacillota</taxon>
        <taxon>Bacilli</taxon>
        <taxon>Bacillales</taxon>
        <taxon>Paenibacillaceae</taxon>
        <taxon>Brevibacillus</taxon>
    </lineage>
</organism>
<dbReference type="GO" id="GO:0016787">
    <property type="term" value="F:hydrolase activity"/>
    <property type="evidence" value="ECO:0007669"/>
    <property type="project" value="UniProtKB-KW"/>
</dbReference>
<evidence type="ECO:0000256" key="1">
    <source>
        <dbReference type="ARBA" id="ARBA00022801"/>
    </source>
</evidence>
<gene>
    <name evidence="3" type="ORF">NDK47_00530</name>
</gene>
<dbReference type="EMBL" id="CP098755">
    <property type="protein sequence ID" value="USG65877.1"/>
    <property type="molecule type" value="Genomic_DNA"/>
</dbReference>
<name>A0ABY4WFG3_9BACL</name>
<feature type="domain" description="AB hydrolase-1" evidence="2">
    <location>
        <begin position="16"/>
        <end position="127"/>
    </location>
</feature>
<sequence>MNSSLFVKQLGEGSRTLVFLPGITGTHRYWEERVANLAERKRLLLVDPLGFGQSEKPLDAIYSVDRHVEELRRALASEPPFTLVGHSMGAILAVAYAARYPEQVDRLHLLSLPCFDNRADAAAAMGFPYGLLYTNRFLAIAGCIAGRKLFGRFLTKIPAFLQLYPREVLEDVTTHHWQSFSSSLEEVIFNHDVKKDLRRLPKTLSVSFVHGDADQVAPLEPVRVACKERPEWMLHVLRGGDHHPLLRDPDWCLAPLFSS</sequence>
<dbReference type="PANTHER" id="PTHR43798:SF31">
    <property type="entry name" value="AB HYDROLASE SUPERFAMILY PROTEIN YCLE"/>
    <property type="match status" value="1"/>
</dbReference>
<evidence type="ECO:0000259" key="2">
    <source>
        <dbReference type="Pfam" id="PF00561"/>
    </source>
</evidence>
<protein>
    <submittedName>
        <fullName evidence="3">Alpha/beta hydrolase</fullName>
    </submittedName>
</protein>
<dbReference type="PRINTS" id="PR00111">
    <property type="entry name" value="ABHYDROLASE"/>
</dbReference>
<dbReference type="SUPFAM" id="SSF53474">
    <property type="entry name" value="alpha/beta-Hydrolases"/>
    <property type="match status" value="1"/>
</dbReference>
<evidence type="ECO:0000313" key="4">
    <source>
        <dbReference type="Proteomes" id="UP001056500"/>
    </source>
</evidence>
<evidence type="ECO:0000313" key="3">
    <source>
        <dbReference type="EMBL" id="USG65877.1"/>
    </source>
</evidence>
<dbReference type="Proteomes" id="UP001056500">
    <property type="component" value="Chromosome"/>
</dbReference>
<dbReference type="InterPro" id="IPR000073">
    <property type="entry name" value="AB_hydrolase_1"/>
</dbReference>
<keyword evidence="4" id="KW-1185">Reference proteome</keyword>
<proteinExistence type="predicted"/>
<reference evidence="3" key="1">
    <citation type="submission" date="2022-06" db="EMBL/GenBank/DDBJ databases">
        <title>Genome sequencing of Brevibacillus sp. BB3-R1.</title>
        <authorList>
            <person name="Heo J."/>
            <person name="Lee D."/>
            <person name="Won M."/>
            <person name="Han B.-H."/>
            <person name="Hong S.-B."/>
            <person name="Kwon S.-W."/>
        </authorList>
    </citation>
    <scope>NUCLEOTIDE SEQUENCE</scope>
    <source>
        <strain evidence="3">BB3-R1</strain>
    </source>
</reference>
<dbReference type="Gene3D" id="3.40.50.1820">
    <property type="entry name" value="alpha/beta hydrolase"/>
    <property type="match status" value="1"/>
</dbReference>
<dbReference type="PANTHER" id="PTHR43798">
    <property type="entry name" value="MONOACYLGLYCEROL LIPASE"/>
    <property type="match status" value="1"/>
</dbReference>